<comment type="catalytic activity">
    <reaction evidence="1">
        <text>ATP + protein L-histidine = ADP + protein N-phospho-L-histidine.</text>
        <dbReference type="EC" id="2.7.13.3"/>
    </reaction>
</comment>
<dbReference type="SUPFAM" id="SSF55785">
    <property type="entry name" value="PYP-like sensor domain (PAS domain)"/>
    <property type="match status" value="5"/>
</dbReference>
<comment type="caution">
    <text evidence="14">The sequence shown here is derived from an EMBL/GenBank/DDBJ whole genome shotgun (WGS) entry which is preliminary data.</text>
</comment>
<dbReference type="Pfam" id="PF00512">
    <property type="entry name" value="HisKA"/>
    <property type="match status" value="1"/>
</dbReference>
<gene>
    <name evidence="14" type="ORF">GM658_21000</name>
</gene>
<dbReference type="PRINTS" id="PR00344">
    <property type="entry name" value="BCTRLSENSOR"/>
</dbReference>
<evidence type="ECO:0000256" key="8">
    <source>
        <dbReference type="ARBA" id="ARBA00023136"/>
    </source>
</evidence>
<dbReference type="CDD" id="cd00082">
    <property type="entry name" value="HisKA"/>
    <property type="match status" value="1"/>
</dbReference>
<dbReference type="CDD" id="cd00130">
    <property type="entry name" value="PAS"/>
    <property type="match status" value="4"/>
</dbReference>
<dbReference type="Gene3D" id="3.40.50.2300">
    <property type="match status" value="1"/>
</dbReference>
<dbReference type="SUPFAM" id="SSF52172">
    <property type="entry name" value="CheY-like"/>
    <property type="match status" value="1"/>
</dbReference>
<dbReference type="EC" id="2.7.13.3" evidence="3"/>
<dbReference type="InterPro" id="IPR005467">
    <property type="entry name" value="His_kinase_dom"/>
</dbReference>
<reference evidence="14 15" key="1">
    <citation type="submission" date="2019-11" db="EMBL/GenBank/DDBJ databases">
        <title>Type strains purchased from KCTC, JCM and DSMZ.</title>
        <authorList>
            <person name="Lu H."/>
        </authorList>
    </citation>
    <scope>NUCLEOTIDE SEQUENCE [LARGE SCALE GENOMIC DNA]</scope>
    <source>
        <strain evidence="14 15">JCM 31587</strain>
    </source>
</reference>
<comment type="caution">
    <text evidence="9">Lacks conserved residue(s) required for the propagation of feature annotation.</text>
</comment>
<dbReference type="GO" id="GO:0005886">
    <property type="term" value="C:plasma membrane"/>
    <property type="evidence" value="ECO:0007669"/>
    <property type="project" value="UniProtKB-SubCell"/>
</dbReference>
<feature type="domain" description="Response regulatory" evidence="11">
    <location>
        <begin position="830"/>
        <end position="943"/>
    </location>
</feature>
<feature type="domain" description="PAS" evidence="12">
    <location>
        <begin position="218"/>
        <end position="288"/>
    </location>
</feature>
<protein>
    <recommendedName>
        <fullName evidence="3">histidine kinase</fullName>
        <ecNumber evidence="3">2.7.13.3</ecNumber>
    </recommendedName>
</protein>
<dbReference type="InterPro" id="IPR001610">
    <property type="entry name" value="PAC"/>
</dbReference>
<keyword evidence="5" id="KW-0808">Transferase</keyword>
<evidence type="ECO:0000256" key="4">
    <source>
        <dbReference type="ARBA" id="ARBA00022553"/>
    </source>
</evidence>
<dbReference type="InterPro" id="IPR036890">
    <property type="entry name" value="HATPase_C_sf"/>
</dbReference>
<dbReference type="Pfam" id="PF08448">
    <property type="entry name" value="PAS_4"/>
    <property type="match status" value="1"/>
</dbReference>
<evidence type="ECO:0000259" key="13">
    <source>
        <dbReference type="PROSITE" id="PS50113"/>
    </source>
</evidence>
<evidence type="ECO:0000313" key="15">
    <source>
        <dbReference type="Proteomes" id="UP000472320"/>
    </source>
</evidence>
<dbReference type="InterPro" id="IPR003594">
    <property type="entry name" value="HATPase_dom"/>
</dbReference>
<evidence type="ECO:0000256" key="2">
    <source>
        <dbReference type="ARBA" id="ARBA00004429"/>
    </source>
</evidence>
<dbReference type="InterPro" id="IPR035965">
    <property type="entry name" value="PAS-like_dom_sf"/>
</dbReference>
<dbReference type="NCBIfam" id="TIGR00229">
    <property type="entry name" value="sensory_box"/>
    <property type="match status" value="3"/>
</dbReference>
<dbReference type="CDD" id="cd00075">
    <property type="entry name" value="HATPase"/>
    <property type="match status" value="1"/>
</dbReference>
<dbReference type="SMART" id="SM00091">
    <property type="entry name" value="PAS"/>
    <property type="match status" value="5"/>
</dbReference>
<dbReference type="OrthoDB" id="9768069at2"/>
<dbReference type="SMART" id="SM00388">
    <property type="entry name" value="HisKA"/>
    <property type="match status" value="1"/>
</dbReference>
<dbReference type="InterPro" id="IPR001789">
    <property type="entry name" value="Sig_transdc_resp-reg_receiver"/>
</dbReference>
<comment type="subcellular location">
    <subcellularLocation>
        <location evidence="2">Cell inner membrane</location>
        <topology evidence="2">Multi-pass membrane protein</topology>
    </subcellularLocation>
</comment>
<dbReference type="InterPro" id="IPR000014">
    <property type="entry name" value="PAS"/>
</dbReference>
<evidence type="ECO:0000259" key="11">
    <source>
        <dbReference type="PROSITE" id="PS50110"/>
    </source>
</evidence>
<organism evidence="14 15">
    <name type="scientific">Massilia eburnea</name>
    <dbReference type="NCBI Taxonomy" id="1776165"/>
    <lineage>
        <taxon>Bacteria</taxon>
        <taxon>Pseudomonadati</taxon>
        <taxon>Pseudomonadota</taxon>
        <taxon>Betaproteobacteria</taxon>
        <taxon>Burkholderiales</taxon>
        <taxon>Oxalobacteraceae</taxon>
        <taxon>Telluria group</taxon>
        <taxon>Massilia</taxon>
    </lineage>
</organism>
<dbReference type="EMBL" id="WNKX01000018">
    <property type="protein sequence ID" value="MTW13089.1"/>
    <property type="molecule type" value="Genomic_DNA"/>
</dbReference>
<dbReference type="InterPro" id="IPR052162">
    <property type="entry name" value="Sensor_kinase/Photoreceptor"/>
</dbReference>
<dbReference type="Gene3D" id="1.10.287.130">
    <property type="match status" value="1"/>
</dbReference>
<evidence type="ECO:0000256" key="1">
    <source>
        <dbReference type="ARBA" id="ARBA00000085"/>
    </source>
</evidence>
<sequence length="943" mass="105582">MESNDAMVELIPCAALLYSGEGKILAANWMFCDLVGCTPDDLLHRSVGELMVGSEQQLDDAVWLAELITYSGGTIRCEIARKCLGRGGPQKCLALVRRAQADSELILHAINEGFVLLDSDFRIQRINDEALRIDGRPREAFIGKTHWEAWPGSEQLPIAAAYRKAMRERSTATIEQVYHHNGQDMWLEIRVYPVEQSLALFYRNITPRKLAERAMRDSEAKFRTIADAMPQIVWSALPDGFHDYFNQRWYDYTGVPEDVAQGHAWEGLFHPDDVPLMQARWQHSLATGEPYEMEFRLRHRSGEYRWALARALPVRNENGEIVRWMGTSTDIHDSVEMRAALLDAQSRLESALDAAEIGTWTWEIQQDRVHADSNLAAMFGISPEDADGGPISSYFNVVHPEDVGNVRKGIEQSLASGVPYHESFRVNVPGDGVRYMQGRGVVASDAEGKPMRMSGAVLDVTRQQLADEALKSSELTFRTLADNIPQLAWMADSDGSIYWYNNRWFEYTGTTLEEMQGWGWSKVHHPDHVERVVSLFRKRIVEDQEAWEDTFPLRGADGQYRWFLSRAVPIRDEHGKVQRWLGTNTDITPQREAEQRKDDFLALLAHELRNPLAPISTAAQLLKMGGRNPEYIQRSSEIIDRQVKHMTELVDDLMDVSRVTRGLVSIERKEVTVADVVTDAVEQSRPLMESRNQQLALDVRDGDAEVLGDRTRLVQVLANLLNNAAKYTQQGGRIELVAEVRDGHVVIRVADNGMGMDADLLPRVFELFAQAELTPDRRGGGLGLGLALVKSIVGLHGGQVTADSAGRGKGSTFTVTLPLLHQEGTGRHLHILLVDRDDDEDAELPAALEAEGHMVALCGDEPSALETARELHPDAVLIRTDMPGVEGYALARQLRAMHPEEHATYIALSDSDQSHDKVIARGAGFDHQLERPVAIGTLRRVLP</sequence>
<dbReference type="InterPro" id="IPR000700">
    <property type="entry name" value="PAS-assoc_C"/>
</dbReference>
<feature type="domain" description="PAC" evidence="13">
    <location>
        <begin position="291"/>
        <end position="343"/>
    </location>
</feature>
<evidence type="ECO:0000259" key="10">
    <source>
        <dbReference type="PROSITE" id="PS50109"/>
    </source>
</evidence>
<dbReference type="Gene3D" id="2.10.70.100">
    <property type="match status" value="1"/>
</dbReference>
<dbReference type="InterPro" id="IPR013655">
    <property type="entry name" value="PAS_fold_3"/>
</dbReference>
<dbReference type="Proteomes" id="UP000472320">
    <property type="component" value="Unassembled WGS sequence"/>
</dbReference>
<keyword evidence="7" id="KW-0902">Two-component regulatory system</keyword>
<dbReference type="Gene3D" id="3.30.565.10">
    <property type="entry name" value="Histidine kinase-like ATPase, C-terminal domain"/>
    <property type="match status" value="1"/>
</dbReference>
<dbReference type="Pfam" id="PF13426">
    <property type="entry name" value="PAS_9"/>
    <property type="match status" value="1"/>
</dbReference>
<dbReference type="SUPFAM" id="SSF55874">
    <property type="entry name" value="ATPase domain of HSP90 chaperone/DNA topoisomerase II/histidine kinase"/>
    <property type="match status" value="1"/>
</dbReference>
<evidence type="ECO:0000313" key="14">
    <source>
        <dbReference type="EMBL" id="MTW13089.1"/>
    </source>
</evidence>
<dbReference type="Pfam" id="PF02518">
    <property type="entry name" value="HATPase_c"/>
    <property type="match status" value="1"/>
</dbReference>
<feature type="domain" description="PAC" evidence="13">
    <location>
        <begin position="547"/>
        <end position="599"/>
    </location>
</feature>
<accession>A0A6L6QLB4</accession>
<dbReference type="FunFam" id="3.30.450.20:FF:000099">
    <property type="entry name" value="Sensory box sensor histidine kinase"/>
    <property type="match status" value="2"/>
</dbReference>
<keyword evidence="4" id="KW-0597">Phosphoprotein</keyword>
<evidence type="ECO:0000256" key="7">
    <source>
        <dbReference type="ARBA" id="ARBA00023012"/>
    </source>
</evidence>
<dbReference type="PANTHER" id="PTHR43304">
    <property type="entry name" value="PHYTOCHROME-LIKE PROTEIN CPH1"/>
    <property type="match status" value="1"/>
</dbReference>
<dbReference type="PROSITE" id="PS50110">
    <property type="entry name" value="RESPONSE_REGULATORY"/>
    <property type="match status" value="1"/>
</dbReference>
<keyword evidence="6" id="KW-0418">Kinase</keyword>
<dbReference type="InterPro" id="IPR011006">
    <property type="entry name" value="CheY-like_superfamily"/>
</dbReference>
<evidence type="ECO:0000256" key="5">
    <source>
        <dbReference type="ARBA" id="ARBA00022679"/>
    </source>
</evidence>
<dbReference type="PROSITE" id="PS50113">
    <property type="entry name" value="PAC"/>
    <property type="match status" value="2"/>
</dbReference>
<dbReference type="SMART" id="SM00448">
    <property type="entry name" value="REC"/>
    <property type="match status" value="1"/>
</dbReference>
<evidence type="ECO:0000256" key="3">
    <source>
        <dbReference type="ARBA" id="ARBA00012438"/>
    </source>
</evidence>
<keyword evidence="8" id="KW-0472">Membrane</keyword>
<evidence type="ECO:0000256" key="9">
    <source>
        <dbReference type="PROSITE-ProRule" id="PRU00169"/>
    </source>
</evidence>
<evidence type="ECO:0000256" key="6">
    <source>
        <dbReference type="ARBA" id="ARBA00022777"/>
    </source>
</evidence>
<dbReference type="PROSITE" id="PS50109">
    <property type="entry name" value="HIS_KIN"/>
    <property type="match status" value="1"/>
</dbReference>
<dbReference type="FunFam" id="3.30.565.10:FF:000006">
    <property type="entry name" value="Sensor histidine kinase WalK"/>
    <property type="match status" value="1"/>
</dbReference>
<feature type="domain" description="PAS" evidence="12">
    <location>
        <begin position="344"/>
        <end position="417"/>
    </location>
</feature>
<evidence type="ECO:0000259" key="12">
    <source>
        <dbReference type="PROSITE" id="PS50112"/>
    </source>
</evidence>
<name>A0A6L6QLB4_9BURK</name>
<dbReference type="SUPFAM" id="SSF47384">
    <property type="entry name" value="Homodimeric domain of signal transducing histidine kinase"/>
    <property type="match status" value="1"/>
</dbReference>
<dbReference type="InterPro" id="IPR013656">
    <property type="entry name" value="PAS_4"/>
</dbReference>
<dbReference type="PANTHER" id="PTHR43304:SF1">
    <property type="entry name" value="PAC DOMAIN-CONTAINING PROTEIN"/>
    <property type="match status" value="1"/>
</dbReference>
<dbReference type="InterPro" id="IPR003661">
    <property type="entry name" value="HisK_dim/P_dom"/>
</dbReference>
<feature type="domain" description="Histidine kinase" evidence="10">
    <location>
        <begin position="603"/>
        <end position="821"/>
    </location>
</feature>
<feature type="domain" description="PAS" evidence="12">
    <location>
        <begin position="473"/>
        <end position="544"/>
    </location>
</feature>
<dbReference type="SMART" id="SM00086">
    <property type="entry name" value="PAC"/>
    <property type="match status" value="3"/>
</dbReference>
<dbReference type="FunFam" id="1.10.287.130:FF:000001">
    <property type="entry name" value="Two-component sensor histidine kinase"/>
    <property type="match status" value="1"/>
</dbReference>
<dbReference type="SMART" id="SM00387">
    <property type="entry name" value="HATPase_c"/>
    <property type="match status" value="1"/>
</dbReference>
<dbReference type="PROSITE" id="PS50112">
    <property type="entry name" value="PAS"/>
    <property type="match status" value="3"/>
</dbReference>
<keyword evidence="15" id="KW-1185">Reference proteome</keyword>
<dbReference type="Pfam" id="PF00072">
    <property type="entry name" value="Response_reg"/>
    <property type="match status" value="1"/>
</dbReference>
<dbReference type="InterPro" id="IPR004358">
    <property type="entry name" value="Sig_transdc_His_kin-like_C"/>
</dbReference>
<dbReference type="GO" id="GO:0000155">
    <property type="term" value="F:phosphorelay sensor kinase activity"/>
    <property type="evidence" value="ECO:0007669"/>
    <property type="project" value="InterPro"/>
</dbReference>
<dbReference type="AlphaFoldDB" id="A0A6L6QLB4"/>
<dbReference type="Gene3D" id="3.30.450.20">
    <property type="entry name" value="PAS domain"/>
    <property type="match status" value="4"/>
</dbReference>
<dbReference type="InterPro" id="IPR036097">
    <property type="entry name" value="HisK_dim/P_sf"/>
</dbReference>
<dbReference type="Pfam" id="PF08447">
    <property type="entry name" value="PAS_3"/>
    <property type="match status" value="3"/>
</dbReference>
<proteinExistence type="predicted"/>